<dbReference type="GO" id="GO:0003951">
    <property type="term" value="F:NAD+ kinase activity"/>
    <property type="evidence" value="ECO:0007669"/>
    <property type="project" value="UniProtKB-EC"/>
</dbReference>
<dbReference type="Pfam" id="PF20143">
    <property type="entry name" value="NAD_kinase_C"/>
    <property type="match status" value="1"/>
</dbReference>
<keyword evidence="3" id="KW-0521">NADP</keyword>
<dbReference type="EC" id="2.7.1.23" evidence="5"/>
<reference evidence="5" key="1">
    <citation type="submission" date="2018-06" db="EMBL/GenBank/DDBJ databases">
        <authorList>
            <person name="Zhirakovskaya E."/>
        </authorList>
    </citation>
    <scope>NUCLEOTIDE SEQUENCE</scope>
</reference>
<accession>A0A3B0RMP1</accession>
<evidence type="ECO:0000256" key="2">
    <source>
        <dbReference type="ARBA" id="ARBA00022777"/>
    </source>
</evidence>
<proteinExistence type="inferred from homology"/>
<dbReference type="PANTHER" id="PTHR20275:SF0">
    <property type="entry name" value="NAD KINASE"/>
    <property type="match status" value="1"/>
</dbReference>
<dbReference type="HAMAP" id="MF_00361">
    <property type="entry name" value="NAD_kinase"/>
    <property type="match status" value="1"/>
</dbReference>
<protein>
    <submittedName>
        <fullName evidence="5">NAD kinase</fullName>
        <ecNumber evidence="5">2.7.1.23</ecNumber>
    </submittedName>
</protein>
<evidence type="ECO:0000256" key="3">
    <source>
        <dbReference type="ARBA" id="ARBA00022857"/>
    </source>
</evidence>
<evidence type="ECO:0000256" key="4">
    <source>
        <dbReference type="ARBA" id="ARBA00023027"/>
    </source>
</evidence>
<evidence type="ECO:0000313" key="5">
    <source>
        <dbReference type="EMBL" id="VAV84825.1"/>
    </source>
</evidence>
<keyword evidence="2 5" id="KW-0418">Kinase</keyword>
<dbReference type="GO" id="GO:0006741">
    <property type="term" value="P:NADP+ biosynthetic process"/>
    <property type="evidence" value="ECO:0007669"/>
    <property type="project" value="InterPro"/>
</dbReference>
<gene>
    <name evidence="5" type="ORF">MNBD_DELTA01-1905</name>
</gene>
<dbReference type="Pfam" id="PF01513">
    <property type="entry name" value="NAD_kinase"/>
    <property type="match status" value="1"/>
</dbReference>
<dbReference type="InterPro" id="IPR016064">
    <property type="entry name" value="NAD/diacylglycerol_kinase_sf"/>
</dbReference>
<dbReference type="Gene3D" id="2.60.200.30">
    <property type="entry name" value="Probable inorganic polyphosphate/atp-NAD kinase, domain 2"/>
    <property type="match status" value="1"/>
</dbReference>
<dbReference type="AlphaFoldDB" id="A0A3B0RMP1"/>
<keyword evidence="4" id="KW-0520">NAD</keyword>
<dbReference type="InterPro" id="IPR017438">
    <property type="entry name" value="ATP-NAD_kinase_N"/>
</dbReference>
<sequence length="286" mass="30958">MKAIGITAKIANPDAIELSSKIAAWLKDKGIKSYGDRELASHVELINESTDGVFSGDIEAVVCLGGDGTMLYAARLLNGMPVPMLGVNMGGLGFMTAPIKVDDIYSMLDNVIAGNIETQERMMLDVKVTRDGTVIASERALNDAIIKTTISRLIRLKTSINNEYVTTYRADGLIIATPTGSTAYSLSASGPILYPTIHSVILVPICAFNLAKRPVVLPDTMDVAVTIGPDHSGVELTLDGQFDMPLKSGDVIDVRRSKSCVYLIKCGNRSYFDVLRERLLWEGKDE</sequence>
<evidence type="ECO:0000256" key="1">
    <source>
        <dbReference type="ARBA" id="ARBA00022679"/>
    </source>
</evidence>
<dbReference type="Gene3D" id="3.40.50.10330">
    <property type="entry name" value="Probable inorganic polyphosphate/atp-NAD kinase, domain 1"/>
    <property type="match status" value="1"/>
</dbReference>
<dbReference type="GO" id="GO:0019674">
    <property type="term" value="P:NAD+ metabolic process"/>
    <property type="evidence" value="ECO:0007669"/>
    <property type="project" value="InterPro"/>
</dbReference>
<organism evidence="5">
    <name type="scientific">hydrothermal vent metagenome</name>
    <dbReference type="NCBI Taxonomy" id="652676"/>
    <lineage>
        <taxon>unclassified sequences</taxon>
        <taxon>metagenomes</taxon>
        <taxon>ecological metagenomes</taxon>
    </lineage>
</organism>
<name>A0A3B0RMP1_9ZZZZ</name>
<dbReference type="InterPro" id="IPR002504">
    <property type="entry name" value="NADK"/>
</dbReference>
<dbReference type="EMBL" id="UOEA01000074">
    <property type="protein sequence ID" value="VAV84825.1"/>
    <property type="molecule type" value="Genomic_DNA"/>
</dbReference>
<keyword evidence="1 5" id="KW-0808">Transferase</keyword>
<dbReference type="SUPFAM" id="SSF111331">
    <property type="entry name" value="NAD kinase/diacylglycerol kinase-like"/>
    <property type="match status" value="1"/>
</dbReference>
<dbReference type="PANTHER" id="PTHR20275">
    <property type="entry name" value="NAD KINASE"/>
    <property type="match status" value="1"/>
</dbReference>
<dbReference type="InterPro" id="IPR017437">
    <property type="entry name" value="ATP-NAD_kinase_PpnK-typ_C"/>
</dbReference>